<gene>
    <name evidence="1" type="ORF">PFUGPA_00798</name>
</gene>
<dbReference type="EMBL" id="KI927282">
    <property type="protein sequence ID" value="ETW57309.1"/>
    <property type="molecule type" value="Genomic_DNA"/>
</dbReference>
<name>W4J5I7_PLAFP</name>
<accession>W4J5I7</accession>
<evidence type="ECO:0000313" key="1">
    <source>
        <dbReference type="EMBL" id="ETW57309.1"/>
    </source>
</evidence>
<sequence length="60" mass="7553">MDNLYLYTPKKEKKKKKKKKKKRFTFFSYRTYYNIFVKHTILNIILFKKIHILQLNIINK</sequence>
<reference evidence="1 2" key="2">
    <citation type="submission" date="2013-02" db="EMBL/GenBank/DDBJ databases">
        <title>The Genome Sequence of Plasmodium falciparum Palo Alto/Uganda.</title>
        <authorList>
            <consortium name="The Broad Institute Genome Sequencing Platform"/>
            <consortium name="The Broad Institute Genome Sequencing Center for Infectious Disease"/>
            <person name="Neafsey D."/>
            <person name="Cheeseman I."/>
            <person name="Volkman S."/>
            <person name="Adams J."/>
            <person name="Walker B."/>
            <person name="Young S.K."/>
            <person name="Zeng Q."/>
            <person name="Gargeya S."/>
            <person name="Fitzgerald M."/>
            <person name="Haas B."/>
            <person name="Abouelleil A."/>
            <person name="Alvarado L."/>
            <person name="Arachchi H.M."/>
            <person name="Berlin A.M."/>
            <person name="Chapman S.B."/>
            <person name="Dewar J."/>
            <person name="Goldberg J."/>
            <person name="Griggs A."/>
            <person name="Gujja S."/>
            <person name="Hansen M."/>
            <person name="Howarth C."/>
            <person name="Imamovic A."/>
            <person name="Larimer J."/>
            <person name="McCowan C."/>
            <person name="Murphy C."/>
            <person name="Neiman D."/>
            <person name="Pearson M."/>
            <person name="Priest M."/>
            <person name="Roberts A."/>
            <person name="Saif S."/>
            <person name="Shea T."/>
            <person name="Sisk P."/>
            <person name="Sykes S."/>
            <person name="Wortman J."/>
            <person name="Nusbaum C."/>
            <person name="Birren B."/>
        </authorList>
    </citation>
    <scope>NUCLEOTIDE SEQUENCE [LARGE SCALE GENOMIC DNA]</scope>
    <source>
        <strain evidence="1 2">Palo Alto/Uganda</strain>
    </source>
</reference>
<protein>
    <submittedName>
        <fullName evidence="1">Uncharacterized protein</fullName>
    </submittedName>
</protein>
<dbReference type="AlphaFoldDB" id="W4J5I7"/>
<proteinExistence type="predicted"/>
<evidence type="ECO:0000313" key="2">
    <source>
        <dbReference type="Proteomes" id="UP000019103"/>
    </source>
</evidence>
<organism evidence="1 2">
    <name type="scientific">Plasmodium falciparum (isolate Palo Alto / Uganda)</name>
    <dbReference type="NCBI Taxonomy" id="57270"/>
    <lineage>
        <taxon>Eukaryota</taxon>
        <taxon>Sar</taxon>
        <taxon>Alveolata</taxon>
        <taxon>Apicomplexa</taxon>
        <taxon>Aconoidasida</taxon>
        <taxon>Haemosporida</taxon>
        <taxon>Plasmodiidae</taxon>
        <taxon>Plasmodium</taxon>
        <taxon>Plasmodium (Laverania)</taxon>
    </lineage>
</organism>
<reference evidence="1 2" key="1">
    <citation type="submission" date="2013-02" db="EMBL/GenBank/DDBJ databases">
        <title>The Genome Annotation of Plasmodium falciparum Palo Alto/Uganda.</title>
        <authorList>
            <consortium name="The Broad Institute Genome Sequencing Platform"/>
            <consortium name="The Broad Institute Genome Sequencing Center for Infectious Disease"/>
            <person name="Neafsey D."/>
            <person name="Hoffman S."/>
            <person name="Volkman S."/>
            <person name="Rosenthal P."/>
            <person name="Walker B."/>
            <person name="Young S.K."/>
            <person name="Zeng Q."/>
            <person name="Gargeya S."/>
            <person name="Fitzgerald M."/>
            <person name="Haas B."/>
            <person name="Abouelleil A."/>
            <person name="Allen A.W."/>
            <person name="Alvarado L."/>
            <person name="Arachchi H.M."/>
            <person name="Berlin A.M."/>
            <person name="Chapman S.B."/>
            <person name="Gainer-Dewar J."/>
            <person name="Goldberg J."/>
            <person name="Griggs A."/>
            <person name="Gujja S."/>
            <person name="Hansen M."/>
            <person name="Howarth C."/>
            <person name="Imamovic A."/>
            <person name="Ireland A."/>
            <person name="Larimer J."/>
            <person name="McCowan C."/>
            <person name="Murphy C."/>
            <person name="Pearson M."/>
            <person name="Poon T.W."/>
            <person name="Priest M."/>
            <person name="Roberts A."/>
            <person name="Saif S."/>
            <person name="Shea T."/>
            <person name="Sisk P."/>
            <person name="Sykes S."/>
            <person name="Wortman J."/>
            <person name="Nusbaum C."/>
            <person name="Birren B."/>
        </authorList>
    </citation>
    <scope>NUCLEOTIDE SEQUENCE [LARGE SCALE GENOMIC DNA]</scope>
    <source>
        <strain evidence="1 2">Palo Alto/Uganda</strain>
    </source>
</reference>
<dbReference type="Proteomes" id="UP000019103">
    <property type="component" value="Unassembled WGS sequence"/>
</dbReference>